<dbReference type="AlphaFoldDB" id="A0A4R2QV80"/>
<dbReference type="EMBL" id="SLXQ01000004">
    <property type="protein sequence ID" value="TCP53637.1"/>
    <property type="molecule type" value="Genomic_DNA"/>
</dbReference>
<dbReference type="OrthoDB" id="3215002at2"/>
<dbReference type="GO" id="GO:0046872">
    <property type="term" value="F:metal ion binding"/>
    <property type="evidence" value="ECO:0007669"/>
    <property type="project" value="UniProtKB-KW"/>
</dbReference>
<keyword evidence="5" id="KW-0408">Iron</keyword>
<keyword evidence="3" id="KW-0479">Metal-binding</keyword>
<keyword evidence="9" id="KW-1185">Reference proteome</keyword>
<keyword evidence="2" id="KW-0813">Transport</keyword>
<reference evidence="8 9" key="1">
    <citation type="submission" date="2019-03" db="EMBL/GenBank/DDBJ databases">
        <title>Genomic Encyclopedia of Type Strains, Phase IV (KMG-IV): sequencing the most valuable type-strain genomes for metagenomic binning, comparative biology and taxonomic classification.</title>
        <authorList>
            <person name="Goeker M."/>
        </authorList>
    </citation>
    <scope>NUCLEOTIDE SEQUENCE [LARGE SCALE GENOMIC DNA]</scope>
    <source>
        <strain evidence="8 9">DSM 45765</strain>
    </source>
</reference>
<organism evidence="8 9">
    <name type="scientific">Tamaricihabitans halophyticus</name>
    <dbReference type="NCBI Taxonomy" id="1262583"/>
    <lineage>
        <taxon>Bacteria</taxon>
        <taxon>Bacillati</taxon>
        <taxon>Actinomycetota</taxon>
        <taxon>Actinomycetes</taxon>
        <taxon>Pseudonocardiales</taxon>
        <taxon>Pseudonocardiaceae</taxon>
        <taxon>Tamaricihabitans</taxon>
    </lineage>
</organism>
<gene>
    <name evidence="8" type="ORF">EV191_104204</name>
</gene>
<keyword evidence="7" id="KW-0003">3Fe-4S</keyword>
<dbReference type="PANTHER" id="PTHR36923:SF3">
    <property type="entry name" value="FERREDOXIN"/>
    <property type="match status" value="1"/>
</dbReference>
<name>A0A4R2QV80_9PSEU</name>
<evidence type="ECO:0000313" key="8">
    <source>
        <dbReference type="EMBL" id="TCP53637.1"/>
    </source>
</evidence>
<dbReference type="Proteomes" id="UP000294911">
    <property type="component" value="Unassembled WGS sequence"/>
</dbReference>
<comment type="cofactor">
    <cofactor evidence="1">
        <name>[3Fe-4S] cluster</name>
        <dbReference type="ChEBI" id="CHEBI:21137"/>
    </cofactor>
</comment>
<evidence type="ECO:0000313" key="9">
    <source>
        <dbReference type="Proteomes" id="UP000294911"/>
    </source>
</evidence>
<keyword evidence="6" id="KW-0411">Iron-sulfur</keyword>
<evidence type="ECO:0000256" key="7">
    <source>
        <dbReference type="ARBA" id="ARBA00023291"/>
    </source>
</evidence>
<dbReference type="SUPFAM" id="SSF54862">
    <property type="entry name" value="4Fe-4S ferredoxins"/>
    <property type="match status" value="1"/>
</dbReference>
<evidence type="ECO:0000256" key="1">
    <source>
        <dbReference type="ARBA" id="ARBA00001927"/>
    </source>
</evidence>
<proteinExistence type="predicted"/>
<accession>A0A4R2QV80</accession>
<sequence length="65" mass="6912">MKVFVDSGRCQGHGLCNMSAPETFDLDDDGYARVPASEVPDDGGLRTRVRAAVDGCPERALSIEG</sequence>
<dbReference type="Pfam" id="PF13459">
    <property type="entry name" value="Fer4_15"/>
    <property type="match status" value="1"/>
</dbReference>
<keyword evidence="4" id="KW-0249">Electron transport</keyword>
<dbReference type="Gene3D" id="3.30.70.20">
    <property type="match status" value="1"/>
</dbReference>
<comment type="caution">
    <text evidence="8">The sequence shown here is derived from an EMBL/GenBank/DDBJ whole genome shotgun (WGS) entry which is preliminary data.</text>
</comment>
<evidence type="ECO:0000256" key="3">
    <source>
        <dbReference type="ARBA" id="ARBA00022723"/>
    </source>
</evidence>
<dbReference type="PANTHER" id="PTHR36923">
    <property type="entry name" value="FERREDOXIN"/>
    <property type="match status" value="1"/>
</dbReference>
<evidence type="ECO:0000256" key="5">
    <source>
        <dbReference type="ARBA" id="ARBA00023004"/>
    </source>
</evidence>
<evidence type="ECO:0000256" key="2">
    <source>
        <dbReference type="ARBA" id="ARBA00022448"/>
    </source>
</evidence>
<evidence type="ECO:0000256" key="4">
    <source>
        <dbReference type="ARBA" id="ARBA00022982"/>
    </source>
</evidence>
<evidence type="ECO:0000256" key="6">
    <source>
        <dbReference type="ARBA" id="ARBA00023014"/>
    </source>
</evidence>
<dbReference type="RefSeq" id="WP_132877345.1">
    <property type="nucleotide sequence ID" value="NZ_SLXQ01000004.1"/>
</dbReference>
<dbReference type="GO" id="GO:0051538">
    <property type="term" value="F:3 iron, 4 sulfur cluster binding"/>
    <property type="evidence" value="ECO:0007669"/>
    <property type="project" value="UniProtKB-KW"/>
</dbReference>
<dbReference type="InterPro" id="IPR051269">
    <property type="entry name" value="Fe-S_cluster_ET"/>
</dbReference>
<protein>
    <submittedName>
        <fullName evidence="8">Ferredoxin</fullName>
    </submittedName>
</protein>